<gene>
    <name evidence="1" type="ORF">B4N89_45190</name>
</gene>
<dbReference type="Proteomes" id="UP000190037">
    <property type="component" value="Unassembled WGS sequence"/>
</dbReference>
<keyword evidence="2" id="KW-1185">Reference proteome</keyword>
<evidence type="ECO:0000313" key="1">
    <source>
        <dbReference type="EMBL" id="OPC76687.1"/>
    </source>
</evidence>
<accession>A0A1T3NIL2</accession>
<reference evidence="1 2" key="1">
    <citation type="submission" date="2017-03" db="EMBL/GenBank/DDBJ databases">
        <title>Draft genome sequence of Streptomyces scabrisporus NF3, endophyte isolated from Amphipterygium adstringens.</title>
        <authorList>
            <person name="Vazquez M."/>
            <person name="Ceapa C.D."/>
            <person name="Rodriguez Luna D."/>
            <person name="Sanchez Esquivel S."/>
        </authorList>
    </citation>
    <scope>NUCLEOTIDE SEQUENCE [LARGE SCALE GENOMIC DNA]</scope>
    <source>
        <strain evidence="1 2">NF3</strain>
    </source>
</reference>
<organism evidence="1 2">
    <name type="scientific">Embleya scabrispora</name>
    <dbReference type="NCBI Taxonomy" id="159449"/>
    <lineage>
        <taxon>Bacteria</taxon>
        <taxon>Bacillati</taxon>
        <taxon>Actinomycetota</taxon>
        <taxon>Actinomycetes</taxon>
        <taxon>Kitasatosporales</taxon>
        <taxon>Streptomycetaceae</taxon>
        <taxon>Embleya</taxon>
    </lineage>
</organism>
<dbReference type="AlphaFoldDB" id="A0A1T3NIL2"/>
<name>A0A1T3NIL2_9ACTN</name>
<evidence type="ECO:0000313" key="2">
    <source>
        <dbReference type="Proteomes" id="UP000190037"/>
    </source>
</evidence>
<sequence>MQAVTNARRPSPTAGHAHEGLIVLVTRDAGGQWWLDAAGTSTYRLHLLVHDGDLLRTLPVTRNGTIGMPVDKGTRAYVSRCDVDALHAIERLNRSPFDTPESTAPDWLLNL</sequence>
<comment type="caution">
    <text evidence="1">The sequence shown here is derived from an EMBL/GenBank/DDBJ whole genome shotgun (WGS) entry which is preliminary data.</text>
</comment>
<protein>
    <submittedName>
        <fullName evidence="1">Uncharacterized protein</fullName>
    </submittedName>
</protein>
<proteinExistence type="predicted"/>
<dbReference type="EMBL" id="MWQN01000005">
    <property type="protein sequence ID" value="OPC76687.1"/>
    <property type="molecule type" value="Genomic_DNA"/>
</dbReference>